<evidence type="ECO:0000313" key="3">
    <source>
        <dbReference type="Proteomes" id="UP000179010"/>
    </source>
</evidence>
<accession>A0A1F4PQ49</accession>
<comment type="caution">
    <text evidence="2">The sequence shown here is derived from an EMBL/GenBank/DDBJ whole genome shotgun (WGS) entry which is preliminary data.</text>
</comment>
<name>A0A1F4PQ49_UNCK3</name>
<dbReference type="SUPFAM" id="SSF53448">
    <property type="entry name" value="Nucleotide-diphospho-sugar transferases"/>
    <property type="match status" value="1"/>
</dbReference>
<dbReference type="GO" id="GO:0016779">
    <property type="term" value="F:nucleotidyltransferase activity"/>
    <property type="evidence" value="ECO:0007669"/>
    <property type="project" value="UniProtKB-ARBA"/>
</dbReference>
<dbReference type="AlphaFoldDB" id="A0A1F4PQ49"/>
<protein>
    <recommendedName>
        <fullName evidence="1">MobA-like NTP transferase domain-containing protein</fullName>
    </recommendedName>
</protein>
<dbReference type="Proteomes" id="UP000179010">
    <property type="component" value="Unassembled WGS sequence"/>
</dbReference>
<dbReference type="InterPro" id="IPR029044">
    <property type="entry name" value="Nucleotide-diphossugar_trans"/>
</dbReference>
<sequence>MSGAGARFAEQGYVLPKPLIPVSGQPMIARVIQALPPADKWIFIVRPEHVANYGIDQIIQRIVPGAIIVPDPNPHGQATSCLLALPHLDPDEDIFIAACDNSFLYDQQRLSNIIARPDVDAALWTFTQDELLTAQPEAWGWAKLAADGETIVDMSVKIPISPDPFNDHAVVGAFYFKKANQFAEACALMMREEYKVNGEYYIDALPIFYNRLGWKSVIFDVDLYVGWGKPADLRQYQERERQYLSGGHLTGDDQKDRLWAKFFDISAK</sequence>
<feature type="domain" description="MobA-like NTP transferase" evidence="1">
    <location>
        <begin position="3"/>
        <end position="106"/>
    </location>
</feature>
<dbReference type="EMBL" id="METE01000001">
    <property type="protein sequence ID" value="OGB85716.1"/>
    <property type="molecule type" value="Genomic_DNA"/>
</dbReference>
<evidence type="ECO:0000259" key="1">
    <source>
        <dbReference type="Pfam" id="PF12804"/>
    </source>
</evidence>
<dbReference type="STRING" id="1798539.A2994_03100"/>
<reference evidence="2 3" key="1">
    <citation type="journal article" date="2016" name="Nat. Commun.">
        <title>Thousands of microbial genomes shed light on interconnected biogeochemical processes in an aquifer system.</title>
        <authorList>
            <person name="Anantharaman K."/>
            <person name="Brown C.T."/>
            <person name="Hug L.A."/>
            <person name="Sharon I."/>
            <person name="Castelle C.J."/>
            <person name="Probst A.J."/>
            <person name="Thomas B.C."/>
            <person name="Singh A."/>
            <person name="Wilkins M.J."/>
            <person name="Karaoz U."/>
            <person name="Brodie E.L."/>
            <person name="Williams K.H."/>
            <person name="Hubbard S.S."/>
            <person name="Banfield J.F."/>
        </authorList>
    </citation>
    <scope>NUCLEOTIDE SEQUENCE [LARGE SCALE GENOMIC DNA]</scope>
</reference>
<organism evidence="2 3">
    <name type="scientific">candidate division Kazan bacterium RIFCSPLOWO2_01_FULL_48_13</name>
    <dbReference type="NCBI Taxonomy" id="1798539"/>
    <lineage>
        <taxon>Bacteria</taxon>
        <taxon>Bacteria division Kazan-3B-28</taxon>
    </lineage>
</organism>
<dbReference type="InterPro" id="IPR025877">
    <property type="entry name" value="MobA-like_NTP_Trfase"/>
</dbReference>
<dbReference type="Gene3D" id="3.90.550.10">
    <property type="entry name" value="Spore Coat Polysaccharide Biosynthesis Protein SpsA, Chain A"/>
    <property type="match status" value="1"/>
</dbReference>
<proteinExistence type="predicted"/>
<evidence type="ECO:0000313" key="2">
    <source>
        <dbReference type="EMBL" id="OGB85716.1"/>
    </source>
</evidence>
<dbReference type="Pfam" id="PF12804">
    <property type="entry name" value="NTP_transf_3"/>
    <property type="match status" value="1"/>
</dbReference>
<gene>
    <name evidence="2" type="ORF">A2994_03100</name>
</gene>